<evidence type="ECO:0000259" key="11">
    <source>
        <dbReference type="Pfam" id="PF23094"/>
    </source>
</evidence>
<dbReference type="SUPFAM" id="SSF52743">
    <property type="entry name" value="Subtilisin-like"/>
    <property type="match status" value="1"/>
</dbReference>
<feature type="signal peptide" evidence="7">
    <location>
        <begin position="1"/>
        <end position="31"/>
    </location>
</feature>
<protein>
    <submittedName>
        <fullName evidence="12">Membrane-bound transcription factor site-1 protease</fullName>
    </submittedName>
</protein>
<feature type="chain" id="PRO_5042139894" evidence="7">
    <location>
        <begin position="32"/>
        <end position="1177"/>
    </location>
</feature>
<dbReference type="GO" id="GO:0006508">
    <property type="term" value="P:proteolysis"/>
    <property type="evidence" value="ECO:0007669"/>
    <property type="project" value="UniProtKB-KW"/>
</dbReference>
<gene>
    <name evidence="12" type="ORF">P5673_017799</name>
</gene>
<evidence type="ECO:0000259" key="10">
    <source>
        <dbReference type="Pfam" id="PF23090"/>
    </source>
</evidence>
<feature type="active site" description="Charge relay system" evidence="5">
    <location>
        <position position="271"/>
    </location>
</feature>
<evidence type="ECO:0000313" key="12">
    <source>
        <dbReference type="EMBL" id="KAK2559709.1"/>
    </source>
</evidence>
<evidence type="ECO:0000313" key="13">
    <source>
        <dbReference type="Proteomes" id="UP001249851"/>
    </source>
</evidence>
<dbReference type="Pfam" id="PF23001">
    <property type="entry name" value="MBTP1_N"/>
    <property type="match status" value="1"/>
</dbReference>
<dbReference type="EMBL" id="JARQWQ010000039">
    <property type="protein sequence ID" value="KAK2559709.1"/>
    <property type="molecule type" value="Genomic_DNA"/>
</dbReference>
<feature type="domain" description="MBTPS1 third" evidence="11">
    <location>
        <begin position="584"/>
        <end position="639"/>
    </location>
</feature>
<dbReference type="PROSITE" id="PS00137">
    <property type="entry name" value="SUBTILASE_HIS"/>
    <property type="match status" value="1"/>
</dbReference>
<dbReference type="InterPro" id="IPR000209">
    <property type="entry name" value="Peptidase_S8/S53_dom"/>
</dbReference>
<evidence type="ECO:0000256" key="4">
    <source>
        <dbReference type="ARBA" id="ARBA00022825"/>
    </source>
</evidence>
<dbReference type="InterPro" id="IPR036852">
    <property type="entry name" value="Peptidase_S8/S53_dom_sf"/>
</dbReference>
<dbReference type="InterPro" id="IPR057032">
    <property type="entry name" value="MBTPS1_4th"/>
</dbReference>
<feature type="transmembrane region" description="Helical" evidence="6">
    <location>
        <begin position="1128"/>
        <end position="1148"/>
    </location>
</feature>
<dbReference type="Proteomes" id="UP001249851">
    <property type="component" value="Unassembled WGS sequence"/>
</dbReference>
<dbReference type="PROSITE" id="PS51892">
    <property type="entry name" value="SUBTILASE"/>
    <property type="match status" value="1"/>
</dbReference>
<dbReference type="PRINTS" id="PR00723">
    <property type="entry name" value="SUBTILISIN"/>
</dbReference>
<sequence>MLVTRSRHGGRRRHHCLVLFVACLVVCGVSPFDCSRNSTVASLKKESVFDFKTSVVENEYIVVFNDYYSASARSVFVRDALSSALDSWKIIPRHNPASDYPSDFSLVKKEAGWSGSFDNSPRIALKGTSGYGVEALKRHPKVRSVTPQKRVERFLRSVQVKENQSDIKIDSDADCAEKDVGCWSQKWSARRATRSSLALSHNLLIQSQLRHNSGRRILRSVPRQIVHVLQADVLWSMGHTVSERVCEAVKRSGEAARGLEQGDGVKVAIFDTGLPKNHPHFRRVMDRTNWTEEKTLDDGLGHGTFVAGVVASSRECLGFAPDAELHIFRVFTNSQVSYTSWFLDAFNYAILKKVNVLNLSIGGPDFMDQPFVDKVWELTANGVVMVSAIGNDGPLYGTLNNPADQMDVIGVGGINFEDHIARFSSRGMTTWDEGCSIEVKKVATCNVKQRLAIGERKGVILQAPMDTPLPAIPSKLELPGGYGRIKPDIVTYGSGVRGSSLRGGCRSLSGTSVASPVVAGAVSLLLSAVQHRGNSVNPASVKQAIMASARRLPGFNIFEQGHGKLDLIKAYQILSNYKPQASLSPAYIDLTECPYMWPYCTQPMYYSGMPTIVNITILNGMGVTGEIEGQKMYHARYEKPRKTTPLEMAEMYATCNAVAQNREEKPTWHPYLAQHGDYIQVGFSYSAVLWPWSGYLAVIITPAEKAASWEGIAQGHVSLTVVSPPQESDIEPRRSTIKLPVRVKVIPTPPRSKRLLWDQYHNLRYPSGYFPRDNLKMRNDPLDWNGDHIHTNFKDMYMHLRNAGYFVEVLGSPFTCFDASKYSTLLLVDSEEEYFAEEVTKLRDDVENKGLSVIVVADWFNVPVMRKIKFYDENTRQWWMPDTGGVNVPALNGLLSQWNMAFSDQVYEGEFEIGENKVLYSSGTSIASFPSDGVVIKQKLNHQGNEVVTGETKTEEDVAVLGLYQVPGPSSGRIVLYGDSNCLDNAHMEKDCFWLLDLLLDFTSNQIMPILLKDLNSGPPKPAESLPERMDGNHLHKYSKVLDPTRLGAIETVSLPDCPSQAWSKPEPMNITAPENLHKQRWLLSVNLDQLPVIVPRHVQRVAPYPDVADSDPDELPASSHVSLMSTLPMYLVLLTGLVVVYCALLSCRAHQKPRGKKGKNAKHSRFALPRTKLPFV</sequence>
<feature type="domain" description="MBTPS1 fourth" evidence="10">
    <location>
        <begin position="749"/>
        <end position="1008"/>
    </location>
</feature>
<dbReference type="PANTHER" id="PTHR43806:SF7">
    <property type="entry name" value="MEMBRANE-BOUND TRANSCRIPTION FACTOR SITE-1 PROTEASE"/>
    <property type="match status" value="1"/>
</dbReference>
<dbReference type="InterPro" id="IPR050131">
    <property type="entry name" value="Peptidase_S8_subtilisin-like"/>
</dbReference>
<keyword evidence="13" id="KW-1185">Reference proteome</keyword>
<keyword evidence="6" id="KW-0812">Transmembrane</keyword>
<feature type="active site" description="Charge relay system" evidence="5">
    <location>
        <position position="512"/>
    </location>
</feature>
<keyword evidence="4 5" id="KW-0720">Serine protease</keyword>
<dbReference type="InterPro" id="IPR022398">
    <property type="entry name" value="Peptidase_S8_His-AS"/>
</dbReference>
<organism evidence="12 13">
    <name type="scientific">Acropora cervicornis</name>
    <name type="common">Staghorn coral</name>
    <dbReference type="NCBI Taxonomy" id="6130"/>
    <lineage>
        <taxon>Eukaryota</taxon>
        <taxon>Metazoa</taxon>
        <taxon>Cnidaria</taxon>
        <taxon>Anthozoa</taxon>
        <taxon>Hexacorallia</taxon>
        <taxon>Scleractinia</taxon>
        <taxon>Astrocoeniina</taxon>
        <taxon>Acroporidae</taxon>
        <taxon>Acropora</taxon>
    </lineage>
</organism>
<dbReference type="Pfam" id="PF00082">
    <property type="entry name" value="Peptidase_S8"/>
    <property type="match status" value="2"/>
</dbReference>
<reference evidence="12" key="2">
    <citation type="journal article" date="2023" name="Science">
        <title>Genomic signatures of disease resistance in endangered staghorn corals.</title>
        <authorList>
            <person name="Vollmer S.V."/>
            <person name="Selwyn J.D."/>
            <person name="Despard B.A."/>
            <person name="Roesel C.L."/>
        </authorList>
    </citation>
    <scope>NUCLEOTIDE SEQUENCE</scope>
    <source>
        <strain evidence="12">K2</strain>
    </source>
</reference>
<name>A0AAD9QE88_ACRCE</name>
<comment type="caution">
    <text evidence="12">The sequence shown here is derived from an EMBL/GenBank/DDBJ whole genome shotgun (WGS) entry which is preliminary data.</text>
</comment>
<dbReference type="InterPro" id="IPR015500">
    <property type="entry name" value="Peptidase_S8_subtilisin-rel"/>
</dbReference>
<dbReference type="InterPro" id="IPR023828">
    <property type="entry name" value="Peptidase_S8_Ser-AS"/>
</dbReference>
<keyword evidence="3 5" id="KW-0378">Hydrolase</keyword>
<evidence type="ECO:0000259" key="8">
    <source>
        <dbReference type="Pfam" id="PF00082"/>
    </source>
</evidence>
<evidence type="ECO:0000256" key="1">
    <source>
        <dbReference type="ARBA" id="ARBA00011073"/>
    </source>
</evidence>
<dbReference type="PANTHER" id="PTHR43806">
    <property type="entry name" value="PEPTIDASE S8"/>
    <property type="match status" value="1"/>
</dbReference>
<dbReference type="InterPro" id="IPR057060">
    <property type="entry name" value="MBTPS1_3rd"/>
</dbReference>
<evidence type="ECO:0000259" key="9">
    <source>
        <dbReference type="Pfam" id="PF23001"/>
    </source>
</evidence>
<dbReference type="PROSITE" id="PS00138">
    <property type="entry name" value="SUBTILASE_SER"/>
    <property type="match status" value="1"/>
</dbReference>
<dbReference type="Pfam" id="PF23094">
    <property type="entry name" value="MBTPS1_3rd"/>
    <property type="match status" value="2"/>
</dbReference>
<keyword evidence="6" id="KW-1133">Transmembrane helix</keyword>
<dbReference type="GO" id="GO:0005794">
    <property type="term" value="C:Golgi apparatus"/>
    <property type="evidence" value="ECO:0007669"/>
    <property type="project" value="TreeGrafter"/>
</dbReference>
<proteinExistence type="inferred from homology"/>
<accession>A0AAD9QE88</accession>
<feature type="domain" description="Peptidase S8/S53" evidence="8">
    <location>
        <begin position="483"/>
        <end position="563"/>
    </location>
</feature>
<evidence type="ECO:0000256" key="6">
    <source>
        <dbReference type="SAM" id="Phobius"/>
    </source>
</evidence>
<feature type="active site" description="Charge relay system" evidence="5">
    <location>
        <position position="302"/>
    </location>
</feature>
<dbReference type="Gene3D" id="3.40.50.200">
    <property type="entry name" value="Peptidase S8/S53 domain"/>
    <property type="match status" value="1"/>
</dbReference>
<dbReference type="Pfam" id="PF23090">
    <property type="entry name" value="MBTPS1_4th"/>
    <property type="match status" value="1"/>
</dbReference>
<dbReference type="AlphaFoldDB" id="A0AAD9QE88"/>
<feature type="domain" description="MBTPS1 third" evidence="11">
    <location>
        <begin position="661"/>
        <end position="748"/>
    </location>
</feature>
<evidence type="ECO:0000256" key="3">
    <source>
        <dbReference type="ARBA" id="ARBA00022801"/>
    </source>
</evidence>
<dbReference type="GO" id="GO:0004252">
    <property type="term" value="F:serine-type endopeptidase activity"/>
    <property type="evidence" value="ECO:0007669"/>
    <property type="project" value="UniProtKB-UniRule"/>
</dbReference>
<keyword evidence="7" id="KW-0732">Signal</keyword>
<dbReference type="InterPro" id="IPR055143">
    <property type="entry name" value="MBTP1_N"/>
</dbReference>
<feature type="domain" description="Membrane-bound transcription factor site-1 protease-like N-terminal" evidence="9">
    <location>
        <begin position="55"/>
        <end position="149"/>
    </location>
</feature>
<evidence type="ECO:0000256" key="5">
    <source>
        <dbReference type="PROSITE-ProRule" id="PRU01240"/>
    </source>
</evidence>
<evidence type="ECO:0000256" key="2">
    <source>
        <dbReference type="ARBA" id="ARBA00022670"/>
    </source>
</evidence>
<feature type="domain" description="Peptidase S8/S53" evidence="8">
    <location>
        <begin position="262"/>
        <end position="430"/>
    </location>
</feature>
<comment type="similarity">
    <text evidence="1 5">Belongs to the peptidase S8 family.</text>
</comment>
<reference evidence="12" key="1">
    <citation type="journal article" date="2023" name="G3 (Bethesda)">
        <title>Whole genome assembly and annotation of the endangered Caribbean coral Acropora cervicornis.</title>
        <authorList>
            <person name="Selwyn J.D."/>
            <person name="Vollmer S.V."/>
        </authorList>
    </citation>
    <scope>NUCLEOTIDE SEQUENCE</scope>
    <source>
        <strain evidence="12">K2</strain>
    </source>
</reference>
<keyword evidence="6" id="KW-0472">Membrane</keyword>
<keyword evidence="2 5" id="KW-0645">Protease</keyword>
<evidence type="ECO:0000256" key="7">
    <source>
        <dbReference type="SAM" id="SignalP"/>
    </source>
</evidence>